<keyword evidence="4 5" id="KW-0732">Signal</keyword>
<dbReference type="RefSeq" id="WP_190725218.1">
    <property type="nucleotide sequence ID" value="NZ_CP061539.1"/>
</dbReference>
<comment type="similarity">
    <text evidence="2">Belongs to the bacterial solute-binding protein 5 family.</text>
</comment>
<keyword evidence="3" id="KW-0813">Transport</keyword>
<dbReference type="InterPro" id="IPR039424">
    <property type="entry name" value="SBP_5"/>
</dbReference>
<proteinExistence type="inferred from homology"/>
<dbReference type="KEGG" id="rter:IDM49_04825"/>
<evidence type="ECO:0000313" key="8">
    <source>
        <dbReference type="Proteomes" id="UP000516404"/>
    </source>
</evidence>
<evidence type="ECO:0000256" key="2">
    <source>
        <dbReference type="ARBA" id="ARBA00005695"/>
    </source>
</evidence>
<protein>
    <recommendedName>
        <fullName evidence="6">Solute-binding protein family 5 domain-containing protein</fullName>
    </recommendedName>
</protein>
<dbReference type="GO" id="GO:0030313">
    <property type="term" value="C:cell envelope"/>
    <property type="evidence" value="ECO:0007669"/>
    <property type="project" value="UniProtKB-SubCell"/>
</dbReference>
<dbReference type="PANTHER" id="PTHR30290:SF10">
    <property type="entry name" value="PERIPLASMIC OLIGOPEPTIDE-BINDING PROTEIN-RELATED"/>
    <property type="match status" value="1"/>
</dbReference>
<keyword evidence="8" id="KW-1185">Reference proteome</keyword>
<evidence type="ECO:0000256" key="5">
    <source>
        <dbReference type="SAM" id="SignalP"/>
    </source>
</evidence>
<evidence type="ECO:0000256" key="1">
    <source>
        <dbReference type="ARBA" id="ARBA00004196"/>
    </source>
</evidence>
<dbReference type="PIRSF" id="PIRSF002741">
    <property type="entry name" value="MppA"/>
    <property type="match status" value="1"/>
</dbReference>
<evidence type="ECO:0000313" key="7">
    <source>
        <dbReference type="EMBL" id="QNV38588.1"/>
    </source>
</evidence>
<name>A0A7H2BFZ2_9MICC</name>
<evidence type="ECO:0000256" key="3">
    <source>
        <dbReference type="ARBA" id="ARBA00022448"/>
    </source>
</evidence>
<evidence type="ECO:0000256" key="4">
    <source>
        <dbReference type="ARBA" id="ARBA00022729"/>
    </source>
</evidence>
<dbReference type="InterPro" id="IPR030678">
    <property type="entry name" value="Peptide/Ni-bd"/>
</dbReference>
<dbReference type="GeneID" id="96623550"/>
<dbReference type="GO" id="GO:1904680">
    <property type="term" value="F:peptide transmembrane transporter activity"/>
    <property type="evidence" value="ECO:0007669"/>
    <property type="project" value="TreeGrafter"/>
</dbReference>
<dbReference type="GO" id="GO:0042597">
    <property type="term" value="C:periplasmic space"/>
    <property type="evidence" value="ECO:0007669"/>
    <property type="project" value="UniProtKB-ARBA"/>
</dbReference>
<dbReference type="PROSITE" id="PS51318">
    <property type="entry name" value="TAT"/>
    <property type="match status" value="1"/>
</dbReference>
<organism evidence="7 8">
    <name type="scientific">Rothia terrae</name>
    <dbReference type="NCBI Taxonomy" id="396015"/>
    <lineage>
        <taxon>Bacteria</taxon>
        <taxon>Bacillati</taxon>
        <taxon>Actinomycetota</taxon>
        <taxon>Actinomycetes</taxon>
        <taxon>Micrococcales</taxon>
        <taxon>Micrococcaceae</taxon>
        <taxon>Rothia</taxon>
    </lineage>
</organism>
<dbReference type="Gene3D" id="3.10.105.10">
    <property type="entry name" value="Dipeptide-binding Protein, Domain 3"/>
    <property type="match status" value="1"/>
</dbReference>
<accession>A0A7H2BFZ2</accession>
<dbReference type="Gene3D" id="3.40.190.10">
    <property type="entry name" value="Periplasmic binding protein-like II"/>
    <property type="match status" value="1"/>
</dbReference>
<dbReference type="AlphaFoldDB" id="A0A7H2BFZ2"/>
<feature type="domain" description="Solute-binding protein family 5" evidence="6">
    <location>
        <begin position="89"/>
        <end position="460"/>
    </location>
</feature>
<comment type="subcellular location">
    <subcellularLocation>
        <location evidence="1">Cell envelope</location>
    </subcellularLocation>
</comment>
<dbReference type="GO" id="GO:0043190">
    <property type="term" value="C:ATP-binding cassette (ABC) transporter complex"/>
    <property type="evidence" value="ECO:0007669"/>
    <property type="project" value="InterPro"/>
</dbReference>
<dbReference type="InterPro" id="IPR006311">
    <property type="entry name" value="TAT_signal"/>
</dbReference>
<feature type="signal peptide" evidence="5">
    <location>
        <begin position="1"/>
        <end position="25"/>
    </location>
</feature>
<evidence type="ECO:0000259" key="6">
    <source>
        <dbReference type="Pfam" id="PF00496"/>
    </source>
</evidence>
<reference evidence="7 8" key="1">
    <citation type="submission" date="2020-09" db="EMBL/GenBank/DDBJ databases">
        <title>Investigation of environmental microbes.</title>
        <authorList>
            <person name="Ou Y."/>
            <person name="Kang Q."/>
        </authorList>
    </citation>
    <scope>NUCLEOTIDE SEQUENCE [LARGE SCALE GENOMIC DNA]</scope>
    <source>
        <strain evidence="7 8">KJZ-14</strain>
    </source>
</reference>
<dbReference type="PANTHER" id="PTHR30290">
    <property type="entry name" value="PERIPLASMIC BINDING COMPONENT OF ABC TRANSPORTER"/>
    <property type="match status" value="1"/>
</dbReference>
<dbReference type="GO" id="GO:0015833">
    <property type="term" value="P:peptide transport"/>
    <property type="evidence" value="ECO:0007669"/>
    <property type="project" value="TreeGrafter"/>
</dbReference>
<dbReference type="Proteomes" id="UP000516404">
    <property type="component" value="Chromosome"/>
</dbReference>
<dbReference type="InterPro" id="IPR000914">
    <property type="entry name" value="SBP_5_dom"/>
</dbReference>
<dbReference type="SUPFAM" id="SSF53850">
    <property type="entry name" value="Periplasmic binding protein-like II"/>
    <property type="match status" value="1"/>
</dbReference>
<dbReference type="EMBL" id="CP061539">
    <property type="protein sequence ID" value="QNV38588.1"/>
    <property type="molecule type" value="Genomic_DNA"/>
</dbReference>
<dbReference type="Pfam" id="PF00496">
    <property type="entry name" value="SBP_bac_5"/>
    <property type="match status" value="1"/>
</dbReference>
<feature type="chain" id="PRO_5039520471" description="Solute-binding protein family 5 domain-containing protein" evidence="5">
    <location>
        <begin position="26"/>
        <end position="557"/>
    </location>
</feature>
<gene>
    <name evidence="7" type="ORF">IDM49_04825</name>
</gene>
<dbReference type="Gene3D" id="3.90.76.10">
    <property type="entry name" value="Dipeptide-binding Protein, Domain 1"/>
    <property type="match status" value="1"/>
</dbReference>
<sequence>MASSQFSRRTLAKLTLAVASGFSLASCSAESHTDSASASNSQQDSKNLRFAQAASVTSLDVATSSSLETARINAQVIEGLVAANLSTGQPEPALATDWTISDDQLTYTFTLRNDVKFHDGSTLDSETVRKNFERFEKLAHTSDLSSHAWYLTFFGTENKSEVLEPLISSYKAQGSSFIIELSRPSTSFLSALAQPAFAVCSTGIIGADGTLSSSPIGTGPFTVQSTENDTVKLSRFESYWGNEVPLDSIEFITIKSSELRFYKLTSDELDVYDQVGREDYVPLARSGYQTRTRDPYALTYVGINLEHPVFADPNVRLAVTHAVDASALVHAIFPEGSNTAVDYIPPLFMSRAEGIETLTKHDQDRAKELLKASSYSGEEVEFYYPTDVSLTSMEKPEVVYSSIAADLTRAGFTIKPVPIKWSDGYLDKVNATGTKRGLSLHGFTGSYRDPNAFMWRVLAPTLISAKALSALDASPKVKDGTIMPFSDVIELIQKADALDDLDERREAFKDASYHLMEHTVAVPIAYAVSSVALGKNVTSYSVTSTGIDDIAHADVQK</sequence>